<dbReference type="CDD" id="cd00202">
    <property type="entry name" value="ZnF_GATA"/>
    <property type="match status" value="1"/>
</dbReference>
<reference evidence="11" key="2">
    <citation type="submission" date="2013-12" db="EMBL/GenBank/DDBJ databases">
        <title>Evolution of pathogenesis and genome organization in the Tremellales.</title>
        <authorList>
            <person name="Cuomo C."/>
            <person name="Litvintseva A."/>
            <person name="Heitman J."/>
            <person name="Chen Y."/>
            <person name="Sun S."/>
            <person name="Springer D."/>
            <person name="Dromer F."/>
            <person name="Young S."/>
            <person name="Zeng Q."/>
            <person name="Chapman S."/>
            <person name="Gujja S."/>
            <person name="Saif S."/>
            <person name="Birren B."/>
        </authorList>
    </citation>
    <scope>NUCLEOTIDE SEQUENCE [LARGE SCALE GENOMIC DNA]</scope>
    <source>
        <strain evidence="11">BCC8398</strain>
    </source>
</reference>
<feature type="compositionally biased region" description="Low complexity" evidence="7">
    <location>
        <begin position="41"/>
        <end position="63"/>
    </location>
</feature>
<accession>A0A1B9GKD4</accession>
<dbReference type="GO" id="GO:0043565">
    <property type="term" value="F:sequence-specific DNA binding"/>
    <property type="evidence" value="ECO:0007669"/>
    <property type="project" value="InterPro"/>
</dbReference>
<feature type="region of interest" description="Disordered" evidence="7">
    <location>
        <begin position="38"/>
        <end position="78"/>
    </location>
</feature>
<feature type="compositionally biased region" description="Polar residues" evidence="7">
    <location>
        <begin position="546"/>
        <end position="557"/>
    </location>
</feature>
<dbReference type="STRING" id="1296120.A0A1B9GKD4"/>
<dbReference type="PROSITE" id="PS50114">
    <property type="entry name" value="GATA_ZN_FINGER_2"/>
    <property type="match status" value="1"/>
</dbReference>
<dbReference type="OrthoDB" id="2162994at2759"/>
<feature type="compositionally biased region" description="Polar residues" evidence="7">
    <location>
        <begin position="675"/>
        <end position="685"/>
    </location>
</feature>
<keyword evidence="5" id="KW-0804">Transcription</keyword>
<evidence type="ECO:0008006" key="12">
    <source>
        <dbReference type="Google" id="ProtNLM"/>
    </source>
</evidence>
<evidence type="ECO:0000313" key="10">
    <source>
        <dbReference type="EMBL" id="OCF31524.1"/>
    </source>
</evidence>
<protein>
    <recommendedName>
        <fullName evidence="12">GATA-type domain-containing protein</fullName>
    </recommendedName>
</protein>
<sequence length="685" mass="73698">MSISSNSSSSSFSQGQPIPRVGSVRCYWALVTPRYVPVPGPTTSASTSSDGPSSSSSASATADNGGPGPGPNTRLSLEFVHPDPILGNHLGKEKLSMMGRGVIEFIHPHEREQARRDLSSAIASDDLQGSVTRVRFARLSRIRTILGCQPEENDFPVDAEKFAEDDEYLILDLVLNWVANGLLLAFFHAIKDKDPVANNDPRRNLEGWSNWCGTREMSDDDIEALHHNITTVIPPSPLTRYPPMRVFQLHYAAPSLDPSQPPQPSRLIFSWPPPRPVGVRPQMDGLYNAQEFAELMKGVDMDPSQLTSGPDELRTNCTTRYGAQHSITTEGVYRHVTSVFIPYGSLTFACFQTSRMYDLPSAQSVTSNTVPQNNSDGYGSVASPGLRSDWTATSSPVPASAVPPSSATSGTHQPTPSPHSSHTYPPNPGWTAAHTDTGRGVDGEWESTASPSYSVYGNGRDAGYPPSFASSSTVPYHEHSHHSSHLHAHSHSHPHPHQPSHSHHSHTHQHSRHHVHSHVHGHPPHSHSHGHHDDPFHPQPLPMSVGMSSQLSDSMSNGHGHGQGQSTNGNGHTGHLSHDPQMSSHLIGGMSMHPNGVSGGSGGGGGGGGGVSSRPLVRPPGNVECCVMCGIRESPEWRRNESGIKDLCNACGLRLARQVAKREGRQKPRKKKDSTGPSSSNGHGS</sequence>
<dbReference type="PANTHER" id="PTHR47172:SF24">
    <property type="entry name" value="GATA ZINC FINGER DOMAIN-CONTAINING PROTEIN 14-RELATED"/>
    <property type="match status" value="1"/>
</dbReference>
<feature type="compositionally biased region" description="Gly residues" evidence="7">
    <location>
        <begin position="597"/>
        <end position="611"/>
    </location>
</feature>
<dbReference type="EMBL" id="KV700133">
    <property type="protein sequence ID" value="OCF31524.1"/>
    <property type="molecule type" value="Genomic_DNA"/>
</dbReference>
<dbReference type="InterPro" id="IPR000014">
    <property type="entry name" value="PAS"/>
</dbReference>
<evidence type="ECO:0000313" key="11">
    <source>
        <dbReference type="Proteomes" id="UP000092666"/>
    </source>
</evidence>
<reference evidence="10 11" key="1">
    <citation type="submission" date="2013-07" db="EMBL/GenBank/DDBJ databases">
        <title>The Genome Sequence of Cryptococcus heveanensis BCC8398.</title>
        <authorList>
            <consortium name="The Broad Institute Genome Sequencing Platform"/>
            <person name="Cuomo C."/>
            <person name="Litvintseva A."/>
            <person name="Chen Y."/>
            <person name="Heitman J."/>
            <person name="Sun S."/>
            <person name="Springer D."/>
            <person name="Dromer F."/>
            <person name="Young S.K."/>
            <person name="Zeng Q."/>
            <person name="Gargeya S."/>
            <person name="Fitzgerald M."/>
            <person name="Abouelleil A."/>
            <person name="Alvarado L."/>
            <person name="Berlin A.M."/>
            <person name="Chapman S.B."/>
            <person name="Dewar J."/>
            <person name="Goldberg J."/>
            <person name="Griggs A."/>
            <person name="Gujja S."/>
            <person name="Hansen M."/>
            <person name="Howarth C."/>
            <person name="Imamovic A."/>
            <person name="Larimer J."/>
            <person name="McCowan C."/>
            <person name="Murphy C."/>
            <person name="Pearson M."/>
            <person name="Priest M."/>
            <person name="Roberts A."/>
            <person name="Saif S."/>
            <person name="Shea T."/>
            <person name="Sykes S."/>
            <person name="Wortman J."/>
            <person name="Nusbaum C."/>
            <person name="Birren B."/>
        </authorList>
    </citation>
    <scope>NUCLEOTIDE SEQUENCE [LARGE SCALE GENOMIC DNA]</scope>
    <source>
        <strain evidence="10 11">BCC8398</strain>
    </source>
</reference>
<evidence type="ECO:0000259" key="9">
    <source>
        <dbReference type="PROSITE" id="PS50114"/>
    </source>
</evidence>
<feature type="compositionally biased region" description="Low complexity" evidence="7">
    <location>
        <begin position="391"/>
        <end position="424"/>
    </location>
</feature>
<feature type="region of interest" description="Disordered" evidence="7">
    <location>
        <begin position="658"/>
        <end position="685"/>
    </location>
</feature>
<dbReference type="PROSITE" id="PS50112">
    <property type="entry name" value="PAS"/>
    <property type="match status" value="1"/>
</dbReference>
<evidence type="ECO:0000256" key="5">
    <source>
        <dbReference type="ARBA" id="ARBA00023163"/>
    </source>
</evidence>
<dbReference type="GO" id="GO:0008270">
    <property type="term" value="F:zinc ion binding"/>
    <property type="evidence" value="ECO:0007669"/>
    <property type="project" value="UniProtKB-KW"/>
</dbReference>
<dbReference type="Gene3D" id="3.30.50.10">
    <property type="entry name" value="Erythroid Transcription Factor GATA-1, subunit A"/>
    <property type="match status" value="1"/>
</dbReference>
<dbReference type="InterPro" id="IPR013088">
    <property type="entry name" value="Znf_NHR/GATA"/>
</dbReference>
<keyword evidence="2 6" id="KW-0863">Zinc-finger</keyword>
<dbReference type="PANTHER" id="PTHR47172">
    <property type="entry name" value="OS01G0976800 PROTEIN"/>
    <property type="match status" value="1"/>
</dbReference>
<feature type="domain" description="GATA-type" evidence="9">
    <location>
        <begin position="626"/>
        <end position="662"/>
    </location>
</feature>
<feature type="region of interest" description="Disordered" evidence="7">
    <location>
        <begin position="364"/>
        <end position="448"/>
    </location>
</feature>
<keyword evidence="4" id="KW-0805">Transcription regulation</keyword>
<dbReference type="GO" id="GO:0006355">
    <property type="term" value="P:regulation of DNA-templated transcription"/>
    <property type="evidence" value="ECO:0007669"/>
    <property type="project" value="InterPro"/>
</dbReference>
<keyword evidence="3" id="KW-0862">Zinc</keyword>
<name>A0A1B9GKD4_9TREE</name>
<evidence type="ECO:0000256" key="1">
    <source>
        <dbReference type="ARBA" id="ARBA00022723"/>
    </source>
</evidence>
<dbReference type="Pfam" id="PF00320">
    <property type="entry name" value="GATA"/>
    <property type="match status" value="1"/>
</dbReference>
<organism evidence="10 11">
    <name type="scientific">Kwoniella heveanensis BCC8398</name>
    <dbReference type="NCBI Taxonomy" id="1296120"/>
    <lineage>
        <taxon>Eukaryota</taxon>
        <taxon>Fungi</taxon>
        <taxon>Dikarya</taxon>
        <taxon>Basidiomycota</taxon>
        <taxon>Agaricomycotina</taxon>
        <taxon>Tremellomycetes</taxon>
        <taxon>Tremellales</taxon>
        <taxon>Cryptococcaceae</taxon>
        <taxon>Kwoniella</taxon>
    </lineage>
</organism>
<evidence type="ECO:0000256" key="4">
    <source>
        <dbReference type="ARBA" id="ARBA00023015"/>
    </source>
</evidence>
<gene>
    <name evidence="10" type="ORF">I316_06723</name>
</gene>
<evidence type="ECO:0000256" key="3">
    <source>
        <dbReference type="ARBA" id="ARBA00022833"/>
    </source>
</evidence>
<dbReference type="SUPFAM" id="SSF57716">
    <property type="entry name" value="Glucocorticoid receptor-like (DNA-binding domain)"/>
    <property type="match status" value="1"/>
</dbReference>
<dbReference type="AlphaFoldDB" id="A0A1B9GKD4"/>
<feature type="compositionally biased region" description="Basic residues" evidence="7">
    <location>
        <begin position="479"/>
        <end position="530"/>
    </location>
</feature>
<keyword evidence="1" id="KW-0479">Metal-binding</keyword>
<dbReference type="Proteomes" id="UP000092666">
    <property type="component" value="Unassembled WGS sequence"/>
</dbReference>
<dbReference type="SMART" id="SM00401">
    <property type="entry name" value="ZnF_GATA"/>
    <property type="match status" value="1"/>
</dbReference>
<feature type="compositionally biased region" description="Polar residues" evidence="7">
    <location>
        <begin position="364"/>
        <end position="377"/>
    </location>
</feature>
<keyword evidence="11" id="KW-1185">Reference proteome</keyword>
<feature type="region of interest" description="Disordered" evidence="7">
    <location>
        <begin position="466"/>
        <end position="617"/>
    </location>
</feature>
<evidence type="ECO:0000256" key="7">
    <source>
        <dbReference type="SAM" id="MobiDB-lite"/>
    </source>
</evidence>
<feature type="domain" description="PAS" evidence="8">
    <location>
        <begin position="90"/>
        <end position="125"/>
    </location>
</feature>
<dbReference type="InterPro" id="IPR000679">
    <property type="entry name" value="Znf_GATA"/>
</dbReference>
<evidence type="ECO:0000259" key="8">
    <source>
        <dbReference type="PROSITE" id="PS50112"/>
    </source>
</evidence>
<evidence type="ECO:0000256" key="6">
    <source>
        <dbReference type="PROSITE-ProRule" id="PRU00094"/>
    </source>
</evidence>
<evidence type="ECO:0000256" key="2">
    <source>
        <dbReference type="ARBA" id="ARBA00022771"/>
    </source>
</evidence>
<proteinExistence type="predicted"/>